<dbReference type="Proteomes" id="UP000054166">
    <property type="component" value="Unassembled WGS sequence"/>
</dbReference>
<dbReference type="AlphaFoldDB" id="A0A0C3G0K3"/>
<feature type="signal peptide" evidence="1">
    <location>
        <begin position="1"/>
        <end position="18"/>
    </location>
</feature>
<dbReference type="InParanoid" id="A0A0C3G0K3"/>
<sequence>MVQLNFLTFLGSIAGATSITLKQTSSTFEIDEGDACPSPGSFTCTQAPTRCCVIGGAALGECCGATDYTTCCFGLMPVCCVQNGQNTCCPL</sequence>
<organism evidence="2 3">
    <name type="scientific">Piloderma croceum (strain F 1598)</name>
    <dbReference type="NCBI Taxonomy" id="765440"/>
    <lineage>
        <taxon>Eukaryota</taxon>
        <taxon>Fungi</taxon>
        <taxon>Dikarya</taxon>
        <taxon>Basidiomycota</taxon>
        <taxon>Agaricomycotina</taxon>
        <taxon>Agaricomycetes</taxon>
        <taxon>Agaricomycetidae</taxon>
        <taxon>Atheliales</taxon>
        <taxon>Atheliaceae</taxon>
        <taxon>Piloderma</taxon>
    </lineage>
</organism>
<protein>
    <recommendedName>
        <fullName evidence="4">Granulins domain-containing protein</fullName>
    </recommendedName>
</protein>
<gene>
    <name evidence="2" type="ORF">PILCRDRAFT_194568</name>
</gene>
<evidence type="ECO:0000313" key="2">
    <source>
        <dbReference type="EMBL" id="KIM89730.1"/>
    </source>
</evidence>
<dbReference type="EMBL" id="KN832974">
    <property type="protein sequence ID" value="KIM89730.1"/>
    <property type="molecule type" value="Genomic_DNA"/>
</dbReference>
<keyword evidence="3" id="KW-1185">Reference proteome</keyword>
<evidence type="ECO:0000256" key="1">
    <source>
        <dbReference type="SAM" id="SignalP"/>
    </source>
</evidence>
<feature type="chain" id="PRO_5002164593" description="Granulins domain-containing protein" evidence="1">
    <location>
        <begin position="19"/>
        <end position="91"/>
    </location>
</feature>
<reference evidence="2 3" key="1">
    <citation type="submission" date="2014-04" db="EMBL/GenBank/DDBJ databases">
        <authorList>
            <consortium name="DOE Joint Genome Institute"/>
            <person name="Kuo A."/>
            <person name="Tarkka M."/>
            <person name="Buscot F."/>
            <person name="Kohler A."/>
            <person name="Nagy L.G."/>
            <person name="Floudas D."/>
            <person name="Copeland A."/>
            <person name="Barry K.W."/>
            <person name="Cichocki N."/>
            <person name="Veneault-Fourrey C."/>
            <person name="LaButti K."/>
            <person name="Lindquist E.A."/>
            <person name="Lipzen A."/>
            <person name="Lundell T."/>
            <person name="Morin E."/>
            <person name="Murat C."/>
            <person name="Sun H."/>
            <person name="Tunlid A."/>
            <person name="Henrissat B."/>
            <person name="Grigoriev I.V."/>
            <person name="Hibbett D.S."/>
            <person name="Martin F."/>
            <person name="Nordberg H.P."/>
            <person name="Cantor M.N."/>
            <person name="Hua S.X."/>
        </authorList>
    </citation>
    <scope>NUCLEOTIDE SEQUENCE [LARGE SCALE GENOMIC DNA]</scope>
    <source>
        <strain evidence="2 3">F 1598</strain>
    </source>
</reference>
<evidence type="ECO:0000313" key="3">
    <source>
        <dbReference type="Proteomes" id="UP000054166"/>
    </source>
</evidence>
<dbReference type="HOGENOM" id="CLU_2427811_0_0_1"/>
<name>A0A0C3G0K3_PILCF</name>
<evidence type="ECO:0008006" key="4">
    <source>
        <dbReference type="Google" id="ProtNLM"/>
    </source>
</evidence>
<reference evidence="3" key="2">
    <citation type="submission" date="2015-01" db="EMBL/GenBank/DDBJ databases">
        <title>Evolutionary Origins and Diversification of the Mycorrhizal Mutualists.</title>
        <authorList>
            <consortium name="DOE Joint Genome Institute"/>
            <consortium name="Mycorrhizal Genomics Consortium"/>
            <person name="Kohler A."/>
            <person name="Kuo A."/>
            <person name="Nagy L.G."/>
            <person name="Floudas D."/>
            <person name="Copeland A."/>
            <person name="Barry K.W."/>
            <person name="Cichocki N."/>
            <person name="Veneault-Fourrey C."/>
            <person name="LaButti K."/>
            <person name="Lindquist E.A."/>
            <person name="Lipzen A."/>
            <person name="Lundell T."/>
            <person name="Morin E."/>
            <person name="Murat C."/>
            <person name="Riley R."/>
            <person name="Ohm R."/>
            <person name="Sun H."/>
            <person name="Tunlid A."/>
            <person name="Henrissat B."/>
            <person name="Grigoriev I.V."/>
            <person name="Hibbett D.S."/>
            <person name="Martin F."/>
        </authorList>
    </citation>
    <scope>NUCLEOTIDE SEQUENCE [LARGE SCALE GENOMIC DNA]</scope>
    <source>
        <strain evidence="3">F 1598</strain>
    </source>
</reference>
<keyword evidence="1" id="KW-0732">Signal</keyword>
<proteinExistence type="predicted"/>
<accession>A0A0C3G0K3</accession>